<evidence type="ECO:0000313" key="1">
    <source>
        <dbReference type="EMBL" id="ABL99754.1"/>
    </source>
</evidence>
<name>A1S5U8_SHEAM</name>
<protein>
    <submittedName>
        <fullName evidence="1">Uncharacterized protein</fullName>
    </submittedName>
</protein>
<evidence type="ECO:0000313" key="2">
    <source>
        <dbReference type="Proteomes" id="UP000009175"/>
    </source>
</evidence>
<organism evidence="1 2">
    <name type="scientific">Shewanella amazonensis (strain ATCC BAA-1098 / SB2B)</name>
    <dbReference type="NCBI Taxonomy" id="326297"/>
    <lineage>
        <taxon>Bacteria</taxon>
        <taxon>Pseudomonadati</taxon>
        <taxon>Pseudomonadota</taxon>
        <taxon>Gammaproteobacteria</taxon>
        <taxon>Alteromonadales</taxon>
        <taxon>Shewanellaceae</taxon>
        <taxon>Shewanella</taxon>
    </lineage>
</organism>
<accession>A1S5U8</accession>
<dbReference type="KEGG" id="saz:Sama_1547"/>
<reference evidence="1 2" key="1">
    <citation type="submission" date="2006-12" db="EMBL/GenBank/DDBJ databases">
        <title>Complete sequence of Shewanella amazonensis SB2B.</title>
        <authorList>
            <consortium name="US DOE Joint Genome Institute"/>
            <person name="Copeland A."/>
            <person name="Lucas S."/>
            <person name="Lapidus A."/>
            <person name="Barry K."/>
            <person name="Detter J.C."/>
            <person name="Glavina del Rio T."/>
            <person name="Hammon N."/>
            <person name="Israni S."/>
            <person name="Dalin E."/>
            <person name="Tice H."/>
            <person name="Pitluck S."/>
            <person name="Munk A.C."/>
            <person name="Brettin T."/>
            <person name="Bruce D."/>
            <person name="Han C."/>
            <person name="Tapia R."/>
            <person name="Gilna P."/>
            <person name="Schmutz J."/>
            <person name="Larimer F."/>
            <person name="Land M."/>
            <person name="Hauser L."/>
            <person name="Kyrpides N."/>
            <person name="Mikhailova N."/>
            <person name="Fredrickson J."/>
            <person name="Richardson P."/>
        </authorList>
    </citation>
    <scope>NUCLEOTIDE SEQUENCE [LARGE SCALE GENOMIC DNA]</scope>
    <source>
        <strain evidence="2">ATCC BAA-1098 / SB2B</strain>
    </source>
</reference>
<dbReference type="HOGENOM" id="CLU_1061271_0_0_6"/>
<dbReference type="Proteomes" id="UP000009175">
    <property type="component" value="Chromosome"/>
</dbReference>
<dbReference type="EMBL" id="CP000507">
    <property type="protein sequence ID" value="ABL99754.1"/>
    <property type="molecule type" value="Genomic_DNA"/>
</dbReference>
<keyword evidence="2" id="KW-1185">Reference proteome</keyword>
<gene>
    <name evidence="1" type="ordered locus">Sama_1547</name>
</gene>
<dbReference type="AlphaFoldDB" id="A1S5U8"/>
<proteinExistence type="predicted"/>
<sequence length="262" mass="29086">MGQNWIRNLTGSRLQPHTQPRLDSIIRKFAMNKPALRPLSLLTAFTVALCFTAMAAPSSIPDEPETATPAKASEVMHHRIEIKKSHPDQVFVSVMKDGEETSFTLKGDELKDEALIDNKLASLDDDTRADIIKTLKSLNDGKIRVIDNEGRERLKTLTLALKSREHEMTARSHALTEMGDDIAKMGEEIEALVMSSVQQIELDGDGHRTIVLHQAAGDENTVELRHFSVDEGAIRFKMLKDLLGDANLSQAQKDELKALLAN</sequence>